<dbReference type="RefSeq" id="YP_009092567.1">
    <property type="nucleotide sequence ID" value="NC_025299.1"/>
</dbReference>
<dbReference type="EC" id="7.1.1.2" evidence="3"/>
<keyword evidence="5" id="KW-0813">Transport</keyword>
<evidence type="ECO:0000256" key="17">
    <source>
        <dbReference type="ARBA" id="ARBA00049551"/>
    </source>
</evidence>
<sequence>MYIFIFLLMLFLSLLISYIGFMFLNYNYSMILEWEVFSLNSCSLYFTLYIDWMSLLFFSVVLMISSMVIFYSYDYMMYDNYSMRFLILVVTFVFSMMLLVFSLNMVSILLGWDGLGLVSYCLVIYYQNINSYSSGMLTILTNRLGDVFILISIGWFFNFGSFDFMMYLDFKYDWLHIFCILIILASFTKSAQIPFSSWLPAAMAAPTPVSSLVHSSTLVTAGVYLLIRFGNLIIYNELINLFFILSVLTMLMSGIGANFEMDLKKIVAFSTLSQLGLMMSILFMGDFILSYFHLLSHAFFKSLLFMCSGLIIHSMCDSQDIRYMGFVCKEKPYMTTCFLISNLSLCGLFFMSGFYSKDLIVESFLLSNYNFVMFFIYFLCVSLTVCYTFRLLYYVLFYNYSNLVMRSIGEGFSSYLSLIILVFFSIFFGSFFSWIIFYTPKINFFPFYMKIMILIFMVLGLLIFYFNFYLMNKKMNFLLTFFGTMWYLNWLGSFYMSNYTLKLSCFYKFVTDDSWGEYYFSSYISSILVLFSTKLNLMIFNNLKFYLLSFFMLMMYFIL</sequence>
<evidence type="ECO:0000256" key="16">
    <source>
        <dbReference type="ARBA" id="ARBA00031027"/>
    </source>
</evidence>
<feature type="transmembrane region" description="Helical" evidence="18">
    <location>
        <begin position="477"/>
        <end position="495"/>
    </location>
</feature>
<feature type="transmembrane region" description="Helical" evidence="18">
    <location>
        <begin position="7"/>
        <end position="26"/>
    </location>
</feature>
<dbReference type="AlphaFoldDB" id="A0A089QGX4"/>
<evidence type="ECO:0000256" key="9">
    <source>
        <dbReference type="ARBA" id="ARBA00022967"/>
    </source>
</evidence>
<evidence type="ECO:0000259" key="19">
    <source>
        <dbReference type="Pfam" id="PF00361"/>
    </source>
</evidence>
<evidence type="ECO:0000256" key="11">
    <source>
        <dbReference type="ARBA" id="ARBA00022989"/>
    </source>
</evidence>
<dbReference type="CTD" id="4540"/>
<evidence type="ECO:0000313" key="21">
    <source>
        <dbReference type="EMBL" id="AIR11948.1"/>
    </source>
</evidence>
<organism evidence="21">
    <name type="scientific">Pseudacysta perseae</name>
    <name type="common">Avocado lace bug</name>
    <dbReference type="NCBI Taxonomy" id="1041453"/>
    <lineage>
        <taxon>Eukaryota</taxon>
        <taxon>Metazoa</taxon>
        <taxon>Ecdysozoa</taxon>
        <taxon>Arthropoda</taxon>
        <taxon>Hexapoda</taxon>
        <taxon>Insecta</taxon>
        <taxon>Pterygota</taxon>
        <taxon>Neoptera</taxon>
        <taxon>Paraneoptera</taxon>
        <taxon>Hemiptera</taxon>
        <taxon>Heteroptera</taxon>
        <taxon>Panheteroptera</taxon>
        <taxon>Cimicomorpha</taxon>
        <taxon>Tingidae</taxon>
        <taxon>Pseudacysta</taxon>
    </lineage>
</organism>
<keyword evidence="9" id="KW-1278">Translocase</keyword>
<evidence type="ECO:0000256" key="1">
    <source>
        <dbReference type="ARBA" id="ARBA00003257"/>
    </source>
</evidence>
<feature type="domain" description="NADH dehydrogenase subunit 5 C-terminal" evidence="20">
    <location>
        <begin position="387"/>
        <end position="558"/>
    </location>
</feature>
<dbReference type="PANTHER" id="PTHR42829:SF2">
    <property type="entry name" value="NADH-UBIQUINONE OXIDOREDUCTASE CHAIN 5"/>
    <property type="match status" value="1"/>
</dbReference>
<evidence type="ECO:0000256" key="5">
    <source>
        <dbReference type="ARBA" id="ARBA00022448"/>
    </source>
</evidence>
<evidence type="ECO:0000256" key="10">
    <source>
        <dbReference type="ARBA" id="ARBA00022982"/>
    </source>
</evidence>
<dbReference type="EMBL" id="KM278221">
    <property type="protein sequence ID" value="AIR11948.1"/>
    <property type="molecule type" value="Genomic_DNA"/>
</dbReference>
<dbReference type="GO" id="GO:0003954">
    <property type="term" value="F:NADH dehydrogenase activity"/>
    <property type="evidence" value="ECO:0007669"/>
    <property type="project" value="TreeGrafter"/>
</dbReference>
<evidence type="ECO:0000256" key="7">
    <source>
        <dbReference type="ARBA" id="ARBA00022692"/>
    </source>
</evidence>
<keyword evidence="7 18" id="KW-0812">Transmembrane</keyword>
<geneLocation type="mitochondrion" evidence="21"/>
<dbReference type="InterPro" id="IPR001750">
    <property type="entry name" value="ND/Mrp_TM"/>
</dbReference>
<dbReference type="GO" id="GO:0015990">
    <property type="term" value="P:electron transport coupled proton transport"/>
    <property type="evidence" value="ECO:0007669"/>
    <property type="project" value="TreeGrafter"/>
</dbReference>
<dbReference type="GO" id="GO:0042773">
    <property type="term" value="P:ATP synthesis coupled electron transport"/>
    <property type="evidence" value="ECO:0007669"/>
    <property type="project" value="InterPro"/>
</dbReference>
<feature type="transmembrane region" description="Helical" evidence="18">
    <location>
        <begin position="266"/>
        <end position="285"/>
    </location>
</feature>
<evidence type="ECO:0000256" key="4">
    <source>
        <dbReference type="ARBA" id="ARBA00021096"/>
    </source>
</evidence>
<dbReference type="GO" id="GO:0008137">
    <property type="term" value="F:NADH dehydrogenase (ubiquinone) activity"/>
    <property type="evidence" value="ECO:0007669"/>
    <property type="project" value="UniProtKB-EC"/>
</dbReference>
<keyword evidence="15 18" id="KW-0472">Membrane</keyword>
<dbReference type="GeneID" id="20833074"/>
<feature type="domain" description="NADH:quinone oxidoreductase/Mrp antiporter transmembrane" evidence="19">
    <location>
        <begin position="102"/>
        <end position="377"/>
    </location>
</feature>
<keyword evidence="8" id="KW-0999">Mitochondrion inner membrane</keyword>
<comment type="subcellular location">
    <subcellularLocation>
        <location evidence="2">Mitochondrion inner membrane</location>
        <topology evidence="2">Multi-pass membrane protein</topology>
    </subcellularLocation>
</comment>
<feature type="transmembrane region" description="Helical" evidence="18">
    <location>
        <begin position="46"/>
        <end position="73"/>
    </location>
</feature>
<evidence type="ECO:0000256" key="13">
    <source>
        <dbReference type="ARBA" id="ARBA00023075"/>
    </source>
</evidence>
<dbReference type="Pfam" id="PF06455">
    <property type="entry name" value="NADH5_C"/>
    <property type="match status" value="1"/>
</dbReference>
<feature type="transmembrane region" description="Helical" evidence="18">
    <location>
        <begin position="539"/>
        <end position="558"/>
    </location>
</feature>
<feature type="transmembrane region" description="Helical" evidence="18">
    <location>
        <begin position="239"/>
        <end position="259"/>
    </location>
</feature>
<keyword evidence="13" id="KW-0830">Ubiquinone</keyword>
<feature type="transmembrane region" description="Helical" evidence="18">
    <location>
        <begin position="291"/>
        <end position="312"/>
    </location>
</feature>
<dbReference type="PANTHER" id="PTHR42829">
    <property type="entry name" value="NADH-UBIQUINONE OXIDOREDUCTASE CHAIN 5"/>
    <property type="match status" value="1"/>
</dbReference>
<feature type="transmembrane region" description="Helical" evidence="18">
    <location>
        <begin position="412"/>
        <end position="435"/>
    </location>
</feature>
<dbReference type="PRINTS" id="PR01434">
    <property type="entry name" value="NADHDHGNASE5"/>
</dbReference>
<evidence type="ECO:0000259" key="20">
    <source>
        <dbReference type="Pfam" id="PF06455"/>
    </source>
</evidence>
<evidence type="ECO:0000256" key="12">
    <source>
        <dbReference type="ARBA" id="ARBA00023027"/>
    </source>
</evidence>
<evidence type="ECO:0000256" key="18">
    <source>
        <dbReference type="SAM" id="Phobius"/>
    </source>
</evidence>
<gene>
    <name evidence="21" type="primary">ND5</name>
</gene>
<feature type="transmembrane region" description="Helical" evidence="18">
    <location>
        <begin position="109"/>
        <end position="126"/>
    </location>
</feature>
<dbReference type="InterPro" id="IPR010934">
    <property type="entry name" value="NADH_DH_su5_C"/>
</dbReference>
<evidence type="ECO:0000256" key="6">
    <source>
        <dbReference type="ARBA" id="ARBA00022660"/>
    </source>
</evidence>
<dbReference type="Pfam" id="PF00361">
    <property type="entry name" value="Proton_antipo_M"/>
    <property type="match status" value="1"/>
</dbReference>
<reference evidence="21" key="1">
    <citation type="submission" date="2014-08" db="EMBL/GenBank/DDBJ databases">
        <title>Shotgun assembly of Pseudacysta perseae mitochondrial genome (Heteroptera, Tingidae).</title>
        <authorList>
            <person name="Kocher A."/>
        </authorList>
    </citation>
    <scope>NUCLEOTIDE SEQUENCE</scope>
</reference>
<comment type="catalytic activity">
    <reaction evidence="17">
        <text>a ubiquinone + NADH + 5 H(+)(in) = a ubiquinol + NAD(+) + 4 H(+)(out)</text>
        <dbReference type="Rhea" id="RHEA:29091"/>
        <dbReference type="Rhea" id="RHEA-COMP:9565"/>
        <dbReference type="Rhea" id="RHEA-COMP:9566"/>
        <dbReference type="ChEBI" id="CHEBI:15378"/>
        <dbReference type="ChEBI" id="CHEBI:16389"/>
        <dbReference type="ChEBI" id="CHEBI:17976"/>
        <dbReference type="ChEBI" id="CHEBI:57540"/>
        <dbReference type="ChEBI" id="CHEBI:57945"/>
        <dbReference type="EC" id="7.1.1.2"/>
    </reaction>
</comment>
<evidence type="ECO:0000256" key="15">
    <source>
        <dbReference type="ARBA" id="ARBA00023136"/>
    </source>
</evidence>
<keyword evidence="14 21" id="KW-0496">Mitochondrion</keyword>
<feature type="transmembrane region" description="Helical" evidence="18">
    <location>
        <begin position="375"/>
        <end position="400"/>
    </location>
</feature>
<feature type="transmembrane region" description="Helical" evidence="18">
    <location>
        <begin position="203"/>
        <end position="227"/>
    </location>
</feature>
<keyword evidence="11 18" id="KW-1133">Transmembrane helix</keyword>
<keyword evidence="12" id="KW-0520">NAD</keyword>
<keyword evidence="10" id="KW-0249">Electron transport</keyword>
<accession>A0A089QGX4</accession>
<feature type="transmembrane region" description="Helical" evidence="18">
    <location>
        <begin position="447"/>
        <end position="470"/>
    </location>
</feature>
<evidence type="ECO:0000256" key="8">
    <source>
        <dbReference type="ARBA" id="ARBA00022792"/>
    </source>
</evidence>
<feature type="transmembrane region" description="Helical" evidence="18">
    <location>
        <begin position="174"/>
        <end position="191"/>
    </location>
</feature>
<feature type="transmembrane region" description="Helical" evidence="18">
    <location>
        <begin position="333"/>
        <end position="355"/>
    </location>
</feature>
<feature type="transmembrane region" description="Helical" evidence="18">
    <location>
        <begin position="147"/>
        <end position="168"/>
    </location>
</feature>
<dbReference type="GO" id="GO:0005743">
    <property type="term" value="C:mitochondrial inner membrane"/>
    <property type="evidence" value="ECO:0007669"/>
    <property type="project" value="UniProtKB-SubCell"/>
</dbReference>
<feature type="transmembrane region" description="Helical" evidence="18">
    <location>
        <begin position="85"/>
        <end position="103"/>
    </location>
</feature>
<keyword evidence="6" id="KW-0679">Respiratory chain</keyword>
<comment type="function">
    <text evidence="1">Core subunit of the mitochondrial membrane respiratory chain NADH dehydrogenase (Complex I) that is believed to belong to the minimal assembly required for catalysis. Complex I functions in the transfer of electrons from NADH to the respiratory chain. The immediate electron acceptor for the enzyme is believed to be ubiquinone.</text>
</comment>
<feature type="transmembrane region" description="Helical" evidence="18">
    <location>
        <begin position="515"/>
        <end position="532"/>
    </location>
</feature>
<proteinExistence type="predicted"/>
<evidence type="ECO:0000256" key="3">
    <source>
        <dbReference type="ARBA" id="ARBA00012944"/>
    </source>
</evidence>
<dbReference type="InterPro" id="IPR003945">
    <property type="entry name" value="NU5C-like"/>
</dbReference>
<name>A0A089QGX4_PSEPZ</name>
<protein>
    <recommendedName>
        <fullName evidence="4">NADH-ubiquinone oxidoreductase chain 5</fullName>
        <ecNumber evidence="3">7.1.1.2</ecNumber>
    </recommendedName>
    <alternativeName>
        <fullName evidence="16">NADH dehydrogenase subunit 5</fullName>
    </alternativeName>
</protein>
<evidence type="ECO:0000256" key="2">
    <source>
        <dbReference type="ARBA" id="ARBA00004448"/>
    </source>
</evidence>
<evidence type="ECO:0000256" key="14">
    <source>
        <dbReference type="ARBA" id="ARBA00023128"/>
    </source>
</evidence>